<dbReference type="AlphaFoldDB" id="K5WIE8"/>
<dbReference type="HOGENOM" id="CLU_877453_0_0_1"/>
<dbReference type="EMBL" id="JH930479">
    <property type="protein sequence ID" value="EKM50012.1"/>
    <property type="molecule type" value="Genomic_DNA"/>
</dbReference>
<dbReference type="RefSeq" id="XP_007401208.1">
    <property type="nucleotide sequence ID" value="XM_007401146.1"/>
</dbReference>
<dbReference type="OrthoDB" id="3181669at2759"/>
<organism evidence="1 2">
    <name type="scientific">Phanerochaete carnosa (strain HHB-10118-sp)</name>
    <name type="common">White-rot fungus</name>
    <name type="synonym">Peniophora carnosa</name>
    <dbReference type="NCBI Taxonomy" id="650164"/>
    <lineage>
        <taxon>Eukaryota</taxon>
        <taxon>Fungi</taxon>
        <taxon>Dikarya</taxon>
        <taxon>Basidiomycota</taxon>
        <taxon>Agaricomycotina</taxon>
        <taxon>Agaricomycetes</taxon>
        <taxon>Polyporales</taxon>
        <taxon>Phanerochaetaceae</taxon>
        <taxon>Phanerochaete</taxon>
    </lineage>
</organism>
<sequence>MEHVVPTSYASTSLGEIDNTPLQGLQELYLSGPTSDITALLTHVTFPRSTSLSLRCTCNDKPDELPSLAGALCSRLAASCSTFPLRALHISLDAVQITMHAKATEHIVENESLWDLAEEGALSVTLVAGPDTLHTPAAVETLVSAFALQDIGALLLDDYEGFLDEPLVCHLLRRTPNLRLVHARHDAASPVVSALLSDATARGPDDPEVLPRLEVLVLEEVDMNWAFDSTPFVHMLQEAQFLRCLRRSPIDELRVKRCMNVGPNDIRTLCHLFTDVHWDSFEAYVTDAESDQEADEVWPDENIWADYWEYEGVEWHS</sequence>
<proteinExistence type="predicted"/>
<gene>
    <name evidence="1" type="ORF">PHACADRAFT_264495</name>
</gene>
<reference evidence="1 2" key="1">
    <citation type="journal article" date="2012" name="BMC Genomics">
        <title>Comparative genomics of the white-rot fungi, Phanerochaete carnosa and P. chrysosporium, to elucidate the genetic basis of the distinct wood types they colonize.</title>
        <authorList>
            <person name="Suzuki H."/>
            <person name="MacDonald J."/>
            <person name="Syed K."/>
            <person name="Salamov A."/>
            <person name="Hori C."/>
            <person name="Aerts A."/>
            <person name="Henrissat B."/>
            <person name="Wiebenga A."/>
            <person name="vanKuyk P.A."/>
            <person name="Barry K."/>
            <person name="Lindquist E."/>
            <person name="LaButti K."/>
            <person name="Lapidus A."/>
            <person name="Lucas S."/>
            <person name="Coutinho P."/>
            <person name="Gong Y."/>
            <person name="Samejima M."/>
            <person name="Mahadevan R."/>
            <person name="Abou-Zaid M."/>
            <person name="de Vries R.P."/>
            <person name="Igarashi K."/>
            <person name="Yadav J.S."/>
            <person name="Grigoriev I.V."/>
            <person name="Master E.R."/>
        </authorList>
    </citation>
    <scope>NUCLEOTIDE SEQUENCE [LARGE SCALE GENOMIC DNA]</scope>
    <source>
        <strain evidence="1 2">HHB-10118-sp</strain>
    </source>
</reference>
<dbReference type="InParanoid" id="K5WIE8"/>
<accession>K5WIE8</accession>
<keyword evidence="2" id="KW-1185">Reference proteome</keyword>
<protein>
    <submittedName>
        <fullName evidence="1">Uncharacterized protein</fullName>
    </submittedName>
</protein>
<name>K5WIE8_PHACS</name>
<dbReference type="KEGG" id="pco:PHACADRAFT_264495"/>
<evidence type="ECO:0000313" key="1">
    <source>
        <dbReference type="EMBL" id="EKM50012.1"/>
    </source>
</evidence>
<evidence type="ECO:0000313" key="2">
    <source>
        <dbReference type="Proteomes" id="UP000008370"/>
    </source>
</evidence>
<dbReference type="GeneID" id="18918832"/>
<dbReference type="Proteomes" id="UP000008370">
    <property type="component" value="Unassembled WGS sequence"/>
</dbReference>